<organism evidence="2 3">
    <name type="scientific">Bacillus mesophilus</name>
    <dbReference type="NCBI Taxonomy" id="1808955"/>
    <lineage>
        <taxon>Bacteria</taxon>
        <taxon>Bacillati</taxon>
        <taxon>Bacillota</taxon>
        <taxon>Bacilli</taxon>
        <taxon>Bacillales</taxon>
        <taxon>Bacillaceae</taxon>
        <taxon>Bacillus</taxon>
    </lineage>
</organism>
<keyword evidence="3" id="KW-1185">Reference proteome</keyword>
<dbReference type="PROSITE" id="PS50883">
    <property type="entry name" value="EAL"/>
    <property type="match status" value="1"/>
</dbReference>
<dbReference type="InterPro" id="IPR029151">
    <property type="entry name" value="Sensor-like_sf"/>
</dbReference>
<evidence type="ECO:0000313" key="3">
    <source>
        <dbReference type="Proteomes" id="UP000481043"/>
    </source>
</evidence>
<dbReference type="SUPFAM" id="SSF103190">
    <property type="entry name" value="Sensory domain-like"/>
    <property type="match status" value="1"/>
</dbReference>
<dbReference type="EMBL" id="JAAIWM010000001">
    <property type="protein sequence ID" value="NEY70429.1"/>
    <property type="molecule type" value="Genomic_DNA"/>
</dbReference>
<dbReference type="Proteomes" id="UP000481043">
    <property type="component" value="Unassembled WGS sequence"/>
</dbReference>
<proteinExistence type="predicted"/>
<dbReference type="InterPro" id="IPR035919">
    <property type="entry name" value="EAL_sf"/>
</dbReference>
<dbReference type="AlphaFoldDB" id="A0A6M0Q3T6"/>
<dbReference type="InterPro" id="IPR050706">
    <property type="entry name" value="Cyclic-di-GMP_PDE-like"/>
</dbReference>
<dbReference type="Gene3D" id="3.20.20.450">
    <property type="entry name" value="EAL domain"/>
    <property type="match status" value="1"/>
</dbReference>
<comment type="caution">
    <text evidence="2">The sequence shown here is derived from an EMBL/GenBank/DDBJ whole genome shotgun (WGS) entry which is preliminary data.</text>
</comment>
<dbReference type="PANTHER" id="PTHR33121:SF82">
    <property type="entry name" value="SIGNAL TRANSDUCTION PROTEIN CONTAINING A EAL DOMAIN"/>
    <property type="match status" value="1"/>
</dbReference>
<dbReference type="InterPro" id="IPR001633">
    <property type="entry name" value="EAL_dom"/>
</dbReference>
<dbReference type="RefSeq" id="WP_163177025.1">
    <property type="nucleotide sequence ID" value="NZ_JAAIWM010000001.1"/>
</dbReference>
<dbReference type="SUPFAM" id="SSF141868">
    <property type="entry name" value="EAL domain-like"/>
    <property type="match status" value="1"/>
</dbReference>
<evidence type="ECO:0000259" key="1">
    <source>
        <dbReference type="PROSITE" id="PS50883"/>
    </source>
</evidence>
<accession>A0A6M0Q3T6</accession>
<dbReference type="GO" id="GO:0071111">
    <property type="term" value="F:cyclic-guanylate-specific phosphodiesterase activity"/>
    <property type="evidence" value="ECO:0007669"/>
    <property type="project" value="InterPro"/>
</dbReference>
<dbReference type="InterPro" id="IPR018842">
    <property type="entry name" value="YkuI_C"/>
</dbReference>
<dbReference type="CDD" id="cd01948">
    <property type="entry name" value="EAL"/>
    <property type="match status" value="1"/>
</dbReference>
<dbReference type="SMART" id="SM00052">
    <property type="entry name" value="EAL"/>
    <property type="match status" value="1"/>
</dbReference>
<reference evidence="2 3" key="1">
    <citation type="submission" date="2020-02" db="EMBL/GenBank/DDBJ databases">
        <title>Bacillus aquiflavi sp. nov., isolated from yellow water of strong flavor Chinese baijiu in Yibin region of China.</title>
        <authorList>
            <person name="Xie J."/>
        </authorList>
    </citation>
    <scope>NUCLEOTIDE SEQUENCE [LARGE SCALE GENOMIC DNA]</scope>
    <source>
        <strain evidence="2 3">SA4</strain>
    </source>
</reference>
<dbReference type="Gene3D" id="3.30.450.20">
    <property type="entry name" value="PAS domain"/>
    <property type="match status" value="1"/>
</dbReference>
<name>A0A6M0Q3T6_9BACI</name>
<protein>
    <submittedName>
        <fullName evidence="2">EAL domain-containing protein</fullName>
    </submittedName>
</protein>
<sequence length="404" mass="47378">MDPLDILTNLSMVTPHFQAIFNADERKVIGYEVLGRIKTDEGWASLGPFFRDSTIPDEYRLEVDDLVVRKALDYWLEVDTSPYIFINRNTDLLMKDHGESLLELLKVYQEKGFPLDHLVLEITEHEFTGEIERLNHLLTYYRTYGIKIAVDNVGNGAGNLDRIGLIAPDILKVDLHMLRKTNGLASYQDVLYSLSLLARKIGAALLYEEIETMYQLQYAWRNGGRYYQGFYLQSPTESFVEEYLLKAKLKQEIQHFIEHEKKKIQNIYHLSFTIQQAVQKSLQKDKKDSKGDDLIKMISNDLSAYSFRIYICDEDGFQQSANHIKAKNGWELLPTYYDKNWSWRPYFLENIMKMKLEGRGILSDLYSDIETGDMIRTFSYPIDQHQFLFIDLTYEYLYEQNAIF</sequence>
<dbReference type="Pfam" id="PF10388">
    <property type="entry name" value="YkuI_C"/>
    <property type="match status" value="1"/>
</dbReference>
<dbReference type="Pfam" id="PF00563">
    <property type="entry name" value="EAL"/>
    <property type="match status" value="1"/>
</dbReference>
<dbReference type="PANTHER" id="PTHR33121">
    <property type="entry name" value="CYCLIC DI-GMP PHOSPHODIESTERASE PDEF"/>
    <property type="match status" value="1"/>
</dbReference>
<dbReference type="Gene3D" id="1.20.5.170">
    <property type="match status" value="1"/>
</dbReference>
<feature type="domain" description="EAL" evidence="1">
    <location>
        <begin position="1"/>
        <end position="249"/>
    </location>
</feature>
<gene>
    <name evidence="2" type="ORF">G4D63_01620</name>
</gene>
<evidence type="ECO:0000313" key="2">
    <source>
        <dbReference type="EMBL" id="NEY70429.1"/>
    </source>
</evidence>